<feature type="domain" description="AB hydrolase-1" evidence="5">
    <location>
        <begin position="71"/>
        <end position="174"/>
    </location>
</feature>
<feature type="transmembrane region" description="Helical" evidence="3">
    <location>
        <begin position="372"/>
        <end position="392"/>
    </location>
</feature>
<dbReference type="RefSeq" id="WP_377284328.1">
    <property type="nucleotide sequence ID" value="NZ_JBHRSI010000015.1"/>
</dbReference>
<feature type="transmembrane region" description="Helical" evidence="3">
    <location>
        <begin position="289"/>
        <end position="312"/>
    </location>
</feature>
<dbReference type="PANTHER" id="PTHR22946">
    <property type="entry name" value="DIENELACTONE HYDROLASE DOMAIN-CONTAINING PROTEIN-RELATED"/>
    <property type="match status" value="1"/>
</dbReference>
<feature type="signal peptide" evidence="4">
    <location>
        <begin position="1"/>
        <end position="28"/>
    </location>
</feature>
<dbReference type="InterPro" id="IPR029058">
    <property type="entry name" value="AB_hydrolase_fold"/>
</dbReference>
<keyword evidence="1 6" id="KW-0378">Hydrolase</keyword>
<organism evidence="6 7">
    <name type="scientific">Phenylobacterium terrae</name>
    <dbReference type="NCBI Taxonomy" id="2665495"/>
    <lineage>
        <taxon>Bacteria</taxon>
        <taxon>Pseudomonadati</taxon>
        <taxon>Pseudomonadota</taxon>
        <taxon>Alphaproteobacteria</taxon>
        <taxon>Caulobacterales</taxon>
        <taxon>Caulobacteraceae</taxon>
        <taxon>Phenylobacterium</taxon>
    </lineage>
</organism>
<reference evidence="7" key="1">
    <citation type="journal article" date="2019" name="Int. J. Syst. Evol. Microbiol.">
        <title>The Global Catalogue of Microorganisms (GCM) 10K type strain sequencing project: providing services to taxonomists for standard genome sequencing and annotation.</title>
        <authorList>
            <consortium name="The Broad Institute Genomics Platform"/>
            <consortium name="The Broad Institute Genome Sequencing Center for Infectious Disease"/>
            <person name="Wu L."/>
            <person name="Ma J."/>
        </authorList>
    </citation>
    <scope>NUCLEOTIDE SEQUENCE [LARGE SCALE GENOMIC DNA]</scope>
    <source>
        <strain evidence="7">DFY28</strain>
    </source>
</reference>
<comment type="similarity">
    <text evidence="2">Belongs to the AB hydrolase superfamily. FUS2 hydrolase family.</text>
</comment>
<dbReference type="PANTHER" id="PTHR22946:SF9">
    <property type="entry name" value="POLYKETIDE TRANSFERASE AF380"/>
    <property type="match status" value="1"/>
</dbReference>
<evidence type="ECO:0000256" key="1">
    <source>
        <dbReference type="ARBA" id="ARBA00022801"/>
    </source>
</evidence>
<keyword evidence="3" id="KW-1133">Transmembrane helix</keyword>
<dbReference type="Pfam" id="PF00561">
    <property type="entry name" value="Abhydrolase_1"/>
    <property type="match status" value="1"/>
</dbReference>
<proteinExistence type="inferred from homology"/>
<protein>
    <submittedName>
        <fullName evidence="6">Alpha/beta hydrolase family protein</fullName>
        <ecNumber evidence="6">3.4.-.-</ecNumber>
    </submittedName>
</protein>
<feature type="transmembrane region" description="Helical" evidence="3">
    <location>
        <begin position="514"/>
        <end position="536"/>
    </location>
</feature>
<feature type="transmembrane region" description="Helical" evidence="3">
    <location>
        <begin position="333"/>
        <end position="352"/>
    </location>
</feature>
<dbReference type="InterPro" id="IPR000073">
    <property type="entry name" value="AB_hydrolase_1"/>
</dbReference>
<feature type="transmembrane region" description="Helical" evidence="3">
    <location>
        <begin position="484"/>
        <end position="508"/>
    </location>
</feature>
<keyword evidence="3" id="KW-0472">Membrane</keyword>
<evidence type="ECO:0000256" key="3">
    <source>
        <dbReference type="SAM" id="Phobius"/>
    </source>
</evidence>
<dbReference type="GO" id="GO:0016787">
    <property type="term" value="F:hydrolase activity"/>
    <property type="evidence" value="ECO:0007669"/>
    <property type="project" value="UniProtKB-KW"/>
</dbReference>
<dbReference type="Gene3D" id="3.40.50.1820">
    <property type="entry name" value="alpha/beta hydrolase"/>
    <property type="match status" value="1"/>
</dbReference>
<dbReference type="EC" id="3.4.-.-" evidence="6"/>
<dbReference type="EMBL" id="JBHUEY010000001">
    <property type="protein sequence ID" value="MFD1783183.1"/>
    <property type="molecule type" value="Genomic_DNA"/>
</dbReference>
<keyword evidence="4" id="KW-0732">Signal</keyword>
<feature type="transmembrane region" description="Helical" evidence="3">
    <location>
        <begin position="404"/>
        <end position="425"/>
    </location>
</feature>
<dbReference type="Proteomes" id="UP001597237">
    <property type="component" value="Unassembled WGS sequence"/>
</dbReference>
<evidence type="ECO:0000256" key="4">
    <source>
        <dbReference type="SAM" id="SignalP"/>
    </source>
</evidence>
<keyword evidence="7" id="KW-1185">Reference proteome</keyword>
<accession>A0ABW4MZH8</accession>
<evidence type="ECO:0000313" key="6">
    <source>
        <dbReference type="EMBL" id="MFD1783183.1"/>
    </source>
</evidence>
<evidence type="ECO:0000313" key="7">
    <source>
        <dbReference type="Proteomes" id="UP001597237"/>
    </source>
</evidence>
<evidence type="ECO:0000256" key="2">
    <source>
        <dbReference type="ARBA" id="ARBA00038115"/>
    </source>
</evidence>
<evidence type="ECO:0000259" key="5">
    <source>
        <dbReference type="Pfam" id="PF00561"/>
    </source>
</evidence>
<dbReference type="InterPro" id="IPR050261">
    <property type="entry name" value="FrsA_esterase"/>
</dbReference>
<feature type="transmembrane region" description="Helical" evidence="3">
    <location>
        <begin position="548"/>
        <end position="567"/>
    </location>
</feature>
<dbReference type="SUPFAM" id="SSF53474">
    <property type="entry name" value="alpha/beta-Hydrolases"/>
    <property type="match status" value="1"/>
</dbReference>
<gene>
    <name evidence="6" type="ORF">ACFSC0_07240</name>
</gene>
<sequence length="568" mass="59559">MAEKAKGRAGWGLAAVGALLIAAGVALAAFVQTAGGVRVEDVRFRGPDGTEFSALLYTPPNATPATPAPGVLAVHGYINTRETQSGFAIEFARRGYVVLALDQRGHGYSGGAATQKGFGGPEGLAYLRSLPIVDKANIGLEGHSMGGWTVLAAAAAQPDGYRSMVLEGSSVGPPFSQPGSPAWPRNVAVVFSTYDEFAPLMWGVADSRNVGASEKLQALFGSAEPVQPGRIYGDLASGAARALYAPVTTHPGDHISPEAIGYSLDWFARTLEGGTPRPASDQIWMWKEIGTGIALIGVFVLMAGAFQALLALPLFAGLRGAPEPARERRDGRWWALLLLGAFIPALTFYAAILTLPPPIPPSAVFPQSINNWLTAWALLNSAIALLLGLWLARRSAARPVPLGPALLLAAAVVGLAYLAAVLAGLVHVDFRFWIVALKPMSGRQALAFLAYLVPFTVFVWIAFRGATALMLRGQGAAGQYATAVAALTLGFVVVTGVQYAVLFATGALPLPFEALNVIVALQFIVLLAALAMLCVFTWRRTGSHVPGALLCGLFVTWYIVAGTATHVG</sequence>
<feature type="chain" id="PRO_5045143593" evidence="4">
    <location>
        <begin position="29"/>
        <end position="568"/>
    </location>
</feature>
<comment type="caution">
    <text evidence="6">The sequence shown here is derived from an EMBL/GenBank/DDBJ whole genome shotgun (WGS) entry which is preliminary data.</text>
</comment>
<name>A0ABW4MZH8_9CAUL</name>
<keyword evidence="3" id="KW-0812">Transmembrane</keyword>
<feature type="transmembrane region" description="Helical" evidence="3">
    <location>
        <begin position="445"/>
        <end position="463"/>
    </location>
</feature>